<comment type="caution">
    <text evidence="2">The sequence shown here is derived from an EMBL/GenBank/DDBJ whole genome shotgun (WGS) entry which is preliminary data.</text>
</comment>
<dbReference type="CDD" id="cd11877">
    <property type="entry name" value="SH3_PIX"/>
    <property type="match status" value="1"/>
</dbReference>
<dbReference type="InterPro" id="IPR001849">
    <property type="entry name" value="PH_domain"/>
</dbReference>
<dbReference type="InterPro" id="IPR035899">
    <property type="entry name" value="DBL_dom_sf"/>
</dbReference>
<dbReference type="PROSITE" id="PS50002">
    <property type="entry name" value="SH3"/>
    <property type="match status" value="1"/>
</dbReference>
<evidence type="ECO:0000256" key="1">
    <source>
        <dbReference type="SAM" id="MobiDB-lite"/>
    </source>
</evidence>
<feature type="region of interest" description="Disordered" evidence="1">
    <location>
        <begin position="506"/>
        <end position="542"/>
    </location>
</feature>
<reference evidence="2" key="1">
    <citation type="submission" date="2020-04" db="EMBL/GenBank/DDBJ databases">
        <authorList>
            <person name="Alioto T."/>
            <person name="Alioto T."/>
            <person name="Gomez Garrido J."/>
        </authorList>
    </citation>
    <scope>NUCLEOTIDE SEQUENCE</scope>
    <source>
        <strain evidence="2">A484AB</strain>
    </source>
</reference>
<dbReference type="CDD" id="cd00160">
    <property type="entry name" value="RhoGEF"/>
    <property type="match status" value="1"/>
</dbReference>
<dbReference type="Pfam" id="PF22697">
    <property type="entry name" value="SOS1_NGEF_PH"/>
    <property type="match status" value="1"/>
</dbReference>
<accession>A0A6S7GGI5</accession>
<dbReference type="SUPFAM" id="SSF50044">
    <property type="entry name" value="SH3-domain"/>
    <property type="match status" value="1"/>
</dbReference>
<dbReference type="InterPro" id="IPR000219">
    <property type="entry name" value="DH_dom"/>
</dbReference>
<dbReference type="Gene3D" id="1.20.900.10">
    <property type="entry name" value="Dbl homology (DH) domain"/>
    <property type="match status" value="1"/>
</dbReference>
<dbReference type="InterPro" id="IPR011993">
    <property type="entry name" value="PH-like_dom_sf"/>
</dbReference>
<dbReference type="SUPFAM" id="SSF48065">
    <property type="entry name" value="DBL homology domain (DH-domain)"/>
    <property type="match status" value="1"/>
</dbReference>
<dbReference type="PANTHER" id="PTHR46026:SF1">
    <property type="entry name" value="RHO-TYPE GUANINE NUCLEOTIDE EXCHANGE FACTOR, ISOFORM F"/>
    <property type="match status" value="1"/>
</dbReference>
<dbReference type="AlphaFoldDB" id="A0A6S7GGI5"/>
<proteinExistence type="predicted"/>
<feature type="region of interest" description="Disordered" evidence="1">
    <location>
        <begin position="389"/>
        <end position="419"/>
    </location>
</feature>
<dbReference type="FunFam" id="1.20.900.10:FF:000016">
    <property type="entry name" value="Rho guanine nucleotide exchange factor 6"/>
    <property type="match status" value="1"/>
</dbReference>
<dbReference type="GO" id="GO:0005085">
    <property type="term" value="F:guanyl-nucleotide exchange factor activity"/>
    <property type="evidence" value="ECO:0007669"/>
    <property type="project" value="InterPro"/>
</dbReference>
<dbReference type="Pfam" id="PF00018">
    <property type="entry name" value="SH3_1"/>
    <property type="match status" value="1"/>
</dbReference>
<name>A0A6S7GGI5_PARCT</name>
<protein>
    <submittedName>
        <fullName evidence="2">Rho guanine nucleotide exchange factor 7</fullName>
    </submittedName>
</protein>
<evidence type="ECO:0000313" key="3">
    <source>
        <dbReference type="Proteomes" id="UP001152795"/>
    </source>
</evidence>
<gene>
    <name evidence="2" type="ORF">PACLA_8A073171</name>
</gene>
<dbReference type="InterPro" id="IPR001452">
    <property type="entry name" value="SH3_domain"/>
</dbReference>
<dbReference type="Pfam" id="PF16614">
    <property type="entry name" value="RhoGEF67_u2"/>
    <property type="match status" value="1"/>
</dbReference>
<dbReference type="Gene3D" id="2.30.30.40">
    <property type="entry name" value="SH3 Domains"/>
    <property type="match status" value="1"/>
</dbReference>
<sequence>MSLVNVHLVEATFPFTGNDEDELCFQKGDIIEVTKVVEGGWWEGTLNGRSGWFPSNHVADVSASPEPTGQSAVVTSDSVSDRESVRVYHNLVLQNILDTEKAYVEELQTLLRNYLKPLQDSTVIPSEESKILCGNFEGIVNFQEMLYEQLKDVSEQPLTQQRMGAVFLQAAPKMKDIYIKYCANHPRAVEVLTKYGDELSDFMEKQGADAPGVLTLTTSLSTLFRRLDKYPTLLKELERHLEDGHADEFDTKKAIAVFQNIGTSCREMRRRKETEHEILTGTIEGWEKEEMQKLGELVYMSSLLIHGENEEVKERQFLLFPDVLVLLSVSEDISGYCFETSYNVTDIKIKSLEDTEGILNALEIETNDQTLVVSANSEKEKSAWLESLASGPHSPLVSSPHSNGSPERFPSKEPLSSAQKENIKPADAFMKSEHVPVKIVQSHTLPRTETSVTHGTSLPRSVAALTDANYRDIPSQYLHTERKWDSTHLRPTPPLRPAFALIMKEDSASSPKSMKTLLHSSRSKKGRSKSEDEYRQNSSSSGRVLEEDMLILGVIESYCKSAKERLTVNCSPIPPTVPPHRHSTASTLKTEREHAKQKKKKKSLLIGEFSCLRSQEEDLRTVSDISFTSLA</sequence>
<dbReference type="FunFam" id="2.30.30.40:FF:000072">
    <property type="entry name" value="Unconventional Myosin IB"/>
    <property type="match status" value="1"/>
</dbReference>
<dbReference type="InterPro" id="IPR055251">
    <property type="entry name" value="SOS1_NGEF_PH"/>
</dbReference>
<dbReference type="SMART" id="SM00325">
    <property type="entry name" value="RhoGEF"/>
    <property type="match status" value="1"/>
</dbReference>
<dbReference type="SMART" id="SM00326">
    <property type="entry name" value="SH3"/>
    <property type="match status" value="1"/>
</dbReference>
<dbReference type="Pfam" id="PF00621">
    <property type="entry name" value="RhoGEF"/>
    <property type="match status" value="1"/>
</dbReference>
<dbReference type="PROSITE" id="PS50003">
    <property type="entry name" value="PH_DOMAIN"/>
    <property type="match status" value="1"/>
</dbReference>
<dbReference type="GO" id="GO:0005737">
    <property type="term" value="C:cytoplasm"/>
    <property type="evidence" value="ECO:0007669"/>
    <property type="project" value="TreeGrafter"/>
</dbReference>
<organism evidence="2 3">
    <name type="scientific">Paramuricea clavata</name>
    <name type="common">Red gorgonian</name>
    <name type="synonym">Violescent sea-whip</name>
    <dbReference type="NCBI Taxonomy" id="317549"/>
    <lineage>
        <taxon>Eukaryota</taxon>
        <taxon>Metazoa</taxon>
        <taxon>Cnidaria</taxon>
        <taxon>Anthozoa</taxon>
        <taxon>Octocorallia</taxon>
        <taxon>Malacalcyonacea</taxon>
        <taxon>Plexauridae</taxon>
        <taxon>Paramuricea</taxon>
    </lineage>
</organism>
<dbReference type="InterPro" id="IPR036028">
    <property type="entry name" value="SH3-like_dom_sf"/>
</dbReference>
<dbReference type="Proteomes" id="UP001152795">
    <property type="component" value="Unassembled WGS sequence"/>
</dbReference>
<dbReference type="Gene3D" id="2.30.29.30">
    <property type="entry name" value="Pleckstrin-homology domain (PH domain)/Phosphotyrosine-binding domain (PTB)"/>
    <property type="match status" value="1"/>
</dbReference>
<dbReference type="SMART" id="SM00233">
    <property type="entry name" value="PH"/>
    <property type="match status" value="1"/>
</dbReference>
<dbReference type="SUPFAM" id="SSF50729">
    <property type="entry name" value="PH domain-like"/>
    <property type="match status" value="1"/>
</dbReference>
<dbReference type="OrthoDB" id="6019202at2759"/>
<dbReference type="PROSITE" id="PS50010">
    <property type="entry name" value="DH_2"/>
    <property type="match status" value="1"/>
</dbReference>
<dbReference type="EMBL" id="CACRXK020000725">
    <property type="protein sequence ID" value="CAB3984340.1"/>
    <property type="molecule type" value="Genomic_DNA"/>
</dbReference>
<dbReference type="PRINTS" id="PR00452">
    <property type="entry name" value="SH3DOMAIN"/>
</dbReference>
<keyword evidence="3" id="KW-1185">Reference proteome</keyword>
<feature type="compositionally biased region" description="Polar residues" evidence="1">
    <location>
        <begin position="396"/>
        <end position="405"/>
    </location>
</feature>
<dbReference type="PANTHER" id="PTHR46026">
    <property type="entry name" value="RHO-TYPE GUANINE NUCLEOTIDE EXCHANGE FACTOR, ISOFORM F"/>
    <property type="match status" value="1"/>
</dbReference>
<evidence type="ECO:0000313" key="2">
    <source>
        <dbReference type="EMBL" id="CAB3984340.1"/>
    </source>
</evidence>